<accession>A0A6J6IVC8</accession>
<name>A0A6J6IVC8_9ZZZZ</name>
<keyword evidence="2" id="KW-0436">Ligase</keyword>
<dbReference type="GO" id="GO:0031956">
    <property type="term" value="F:medium-chain fatty acid-CoA ligase activity"/>
    <property type="evidence" value="ECO:0007669"/>
    <property type="project" value="TreeGrafter"/>
</dbReference>
<dbReference type="Pfam" id="PF00501">
    <property type="entry name" value="AMP-binding"/>
    <property type="match status" value="1"/>
</dbReference>
<sequence length="264" mass="28752">MPVEFTAARFDAAEFCRAVRELHDDTWFTALVPAQLVRLVEFAETDTDARDALRRFERILVGGQAIPDGLVDRANELGVRVTKTYGSAETAGGVVYDGTPIGDTEVRIVSDGQIELSTSSLALGYLDDSGMITPWSFSTEDGRRWWHTTDIGAVNDGVLTVLGRTDDVIVTGGIKVSLGDVDRVLEAAGVNAVASWFADDTWGQVPALVSETELDRDAVRDLIEREVSTEARPYRFVTVPELPRLSSGKIDRRAVHGLVANVES</sequence>
<dbReference type="Gene3D" id="3.40.50.12780">
    <property type="entry name" value="N-terminal domain of ligase-like"/>
    <property type="match status" value="1"/>
</dbReference>
<gene>
    <name evidence="4" type="ORF">UFOPK1961_00601</name>
</gene>
<evidence type="ECO:0000256" key="2">
    <source>
        <dbReference type="ARBA" id="ARBA00022598"/>
    </source>
</evidence>
<comment type="similarity">
    <text evidence="1">Belongs to the ATP-dependent AMP-binding enzyme family.</text>
</comment>
<proteinExistence type="inferred from homology"/>
<feature type="domain" description="AMP-dependent synthetase/ligase" evidence="3">
    <location>
        <begin position="28"/>
        <end position="106"/>
    </location>
</feature>
<dbReference type="Gene3D" id="3.30.300.30">
    <property type="match status" value="1"/>
</dbReference>
<dbReference type="PANTHER" id="PTHR43201:SF5">
    <property type="entry name" value="MEDIUM-CHAIN ACYL-COA LIGASE ACSF2, MITOCHONDRIAL"/>
    <property type="match status" value="1"/>
</dbReference>
<evidence type="ECO:0000313" key="4">
    <source>
        <dbReference type="EMBL" id="CAB4628521.1"/>
    </source>
</evidence>
<protein>
    <submittedName>
        <fullName evidence="4">Unannotated protein</fullName>
    </submittedName>
</protein>
<dbReference type="InterPro" id="IPR045851">
    <property type="entry name" value="AMP-bd_C_sf"/>
</dbReference>
<dbReference type="InterPro" id="IPR042099">
    <property type="entry name" value="ANL_N_sf"/>
</dbReference>
<dbReference type="GO" id="GO:0006631">
    <property type="term" value="P:fatty acid metabolic process"/>
    <property type="evidence" value="ECO:0007669"/>
    <property type="project" value="TreeGrafter"/>
</dbReference>
<evidence type="ECO:0000259" key="3">
    <source>
        <dbReference type="Pfam" id="PF00501"/>
    </source>
</evidence>
<dbReference type="PANTHER" id="PTHR43201">
    <property type="entry name" value="ACYL-COA SYNTHETASE"/>
    <property type="match status" value="1"/>
</dbReference>
<evidence type="ECO:0000256" key="1">
    <source>
        <dbReference type="ARBA" id="ARBA00006432"/>
    </source>
</evidence>
<reference evidence="4" key="1">
    <citation type="submission" date="2020-05" db="EMBL/GenBank/DDBJ databases">
        <authorList>
            <person name="Chiriac C."/>
            <person name="Salcher M."/>
            <person name="Ghai R."/>
            <person name="Kavagutti S V."/>
        </authorList>
    </citation>
    <scope>NUCLEOTIDE SEQUENCE</scope>
</reference>
<dbReference type="EMBL" id="CAEZVJ010000054">
    <property type="protein sequence ID" value="CAB4628521.1"/>
    <property type="molecule type" value="Genomic_DNA"/>
</dbReference>
<dbReference type="InterPro" id="IPR000873">
    <property type="entry name" value="AMP-dep_synth/lig_dom"/>
</dbReference>
<dbReference type="SUPFAM" id="SSF56801">
    <property type="entry name" value="Acetyl-CoA synthetase-like"/>
    <property type="match status" value="1"/>
</dbReference>
<dbReference type="AlphaFoldDB" id="A0A6J6IVC8"/>
<organism evidence="4">
    <name type="scientific">freshwater metagenome</name>
    <dbReference type="NCBI Taxonomy" id="449393"/>
    <lineage>
        <taxon>unclassified sequences</taxon>
        <taxon>metagenomes</taxon>
        <taxon>ecological metagenomes</taxon>
    </lineage>
</organism>